<name>C3YMQ2_BRAFL</name>
<keyword evidence="2" id="KW-0964">Secreted</keyword>
<evidence type="ECO:0000256" key="4">
    <source>
        <dbReference type="ARBA" id="ARBA00022729"/>
    </source>
</evidence>
<dbReference type="PROSITE" id="PS00010">
    <property type="entry name" value="ASX_HYDROXYL"/>
    <property type="match status" value="2"/>
</dbReference>
<comment type="caution">
    <text evidence="8">Lacks conserved residue(s) required for the propagation of feature annotation.</text>
</comment>
<proteinExistence type="predicted"/>
<dbReference type="Gene3D" id="2.10.25.10">
    <property type="entry name" value="Laminin"/>
    <property type="match status" value="2"/>
</dbReference>
<dbReference type="GO" id="GO:0005576">
    <property type="term" value="C:extracellular region"/>
    <property type="evidence" value="ECO:0007669"/>
    <property type="project" value="UniProtKB-SubCell"/>
</dbReference>
<dbReference type="PROSITE" id="PS50092">
    <property type="entry name" value="TSP1"/>
    <property type="match status" value="2"/>
</dbReference>
<dbReference type="AlphaFoldDB" id="C3YMQ2"/>
<keyword evidence="6" id="KW-1015">Disulfide bond</keyword>
<dbReference type="InParanoid" id="C3YMQ2"/>
<reference evidence="11" key="1">
    <citation type="journal article" date="2008" name="Nature">
        <title>The amphioxus genome and the evolution of the chordate karyotype.</title>
        <authorList>
            <consortium name="US DOE Joint Genome Institute (JGI-PGF)"/>
            <person name="Putnam N.H."/>
            <person name="Butts T."/>
            <person name="Ferrier D.E.K."/>
            <person name="Furlong R.F."/>
            <person name="Hellsten U."/>
            <person name="Kawashima T."/>
            <person name="Robinson-Rechavi M."/>
            <person name="Shoguchi E."/>
            <person name="Terry A."/>
            <person name="Yu J.-K."/>
            <person name="Benito-Gutierrez E.L."/>
            <person name="Dubchak I."/>
            <person name="Garcia-Fernandez J."/>
            <person name="Gibson-Brown J.J."/>
            <person name="Grigoriev I.V."/>
            <person name="Horton A.C."/>
            <person name="de Jong P.J."/>
            <person name="Jurka J."/>
            <person name="Kapitonov V.V."/>
            <person name="Kohara Y."/>
            <person name="Kuroki Y."/>
            <person name="Lindquist E."/>
            <person name="Lucas S."/>
            <person name="Osoegawa K."/>
            <person name="Pennacchio L.A."/>
            <person name="Salamov A.A."/>
            <person name="Satou Y."/>
            <person name="Sauka-Spengler T."/>
            <person name="Schmutz J."/>
            <person name="Shin-I T."/>
            <person name="Toyoda A."/>
            <person name="Bronner-Fraser M."/>
            <person name="Fujiyama A."/>
            <person name="Holland L.Z."/>
            <person name="Holland P.W.H."/>
            <person name="Satoh N."/>
            <person name="Rokhsar D.S."/>
        </authorList>
    </citation>
    <scope>NUCLEOTIDE SEQUENCE [LARGE SCALE GENOMIC DNA]</scope>
    <source>
        <strain evidence="11">S238N-H82</strain>
        <tissue evidence="11">Testes</tissue>
    </source>
</reference>
<comment type="subcellular location">
    <subcellularLocation>
        <location evidence="1">Secreted</location>
    </subcellularLocation>
</comment>
<keyword evidence="4" id="KW-0732">Signal</keyword>
<evidence type="ECO:0000256" key="6">
    <source>
        <dbReference type="ARBA" id="ARBA00023157"/>
    </source>
</evidence>
<dbReference type="eggNOG" id="KOG1217">
    <property type="taxonomic scope" value="Eukaryota"/>
</dbReference>
<evidence type="ECO:0000256" key="9">
    <source>
        <dbReference type="SAM" id="MobiDB-lite"/>
    </source>
</evidence>
<sequence length="468" mass="49299">MGASCTGDFGGFPDVPGIDTHDCDPNQTTFVFGSHCVFSCKPGFAQSDHPEVLCLNGRWVAEDAVPCTDIDECTENTHNCHAEATCTNTVGSFTCECNEGFEGDGVTCTDIDECATNDGGCAHSCTNTPGSFECSCPDGFMLSDDNLGCEPEPTGEMPTVMPTGAQCSAMVYPNVDCTSCTYNNAPVATASTYKKKTICTCECDFGCVRSSGKAVRECKIRPRRWSPSPRLECSCRSCAGPPTPPFDYTSSDCTGGPFGFGTICTFECPATHTVTVPDENRQHYCEDGRWVPHGNVLDGCALNGGWSDWVDGGCSVTCGSGTQTQTRTCDNPTPEAGGAECTREDSTMTTSADRVETKSGVACDLAPCPPVDGGWSDWVDGACSVTCGGGMYTRTRDCNNPAPANGGAECTLEDGTMTAEGDRTETVESGCNEDACPTGEVPTVLPTGSEKEFCLRIQSGPFSLDIIY</sequence>
<feature type="domain" description="EGF-like" evidence="10">
    <location>
        <begin position="110"/>
        <end position="150"/>
    </location>
</feature>
<evidence type="ECO:0000256" key="8">
    <source>
        <dbReference type="PROSITE-ProRule" id="PRU00076"/>
    </source>
</evidence>
<accession>C3YMQ2</accession>
<dbReference type="InterPro" id="IPR001881">
    <property type="entry name" value="EGF-like_Ca-bd_dom"/>
</dbReference>
<dbReference type="FunFam" id="2.10.25.10:FF:000010">
    <property type="entry name" value="Pro-epidermal growth factor"/>
    <property type="match status" value="1"/>
</dbReference>
<dbReference type="InterPro" id="IPR018097">
    <property type="entry name" value="EGF_Ca-bd_CS"/>
</dbReference>
<dbReference type="InterPro" id="IPR009030">
    <property type="entry name" value="Growth_fac_rcpt_cys_sf"/>
</dbReference>
<dbReference type="CDD" id="cd00054">
    <property type="entry name" value="EGF_CA"/>
    <property type="match status" value="1"/>
</dbReference>
<evidence type="ECO:0000256" key="7">
    <source>
        <dbReference type="ARBA" id="ARBA00023180"/>
    </source>
</evidence>
<evidence type="ECO:0000256" key="3">
    <source>
        <dbReference type="ARBA" id="ARBA00022536"/>
    </source>
</evidence>
<feature type="domain" description="EGF-like" evidence="10">
    <location>
        <begin position="69"/>
        <end position="109"/>
    </location>
</feature>
<dbReference type="SUPFAM" id="SSF57184">
    <property type="entry name" value="Growth factor receptor domain"/>
    <property type="match status" value="1"/>
</dbReference>
<evidence type="ECO:0000256" key="2">
    <source>
        <dbReference type="ARBA" id="ARBA00022525"/>
    </source>
</evidence>
<dbReference type="PANTHER" id="PTHR24040:SF13">
    <property type="entry name" value="FIBROPELLIN-1"/>
    <property type="match status" value="1"/>
</dbReference>
<dbReference type="GO" id="GO:0071944">
    <property type="term" value="C:cell periphery"/>
    <property type="evidence" value="ECO:0007669"/>
    <property type="project" value="UniProtKB-ARBA"/>
</dbReference>
<dbReference type="PROSITE" id="PS50026">
    <property type="entry name" value="EGF_3"/>
    <property type="match status" value="2"/>
</dbReference>
<keyword evidence="5" id="KW-0677">Repeat</keyword>
<keyword evidence="7" id="KW-0325">Glycoprotein</keyword>
<keyword evidence="3 8" id="KW-0245">EGF-like domain</keyword>
<dbReference type="SUPFAM" id="SSF82895">
    <property type="entry name" value="TSP-1 type 1 repeat"/>
    <property type="match status" value="2"/>
</dbReference>
<feature type="region of interest" description="Disordered" evidence="9">
    <location>
        <begin position="327"/>
        <end position="346"/>
    </location>
</feature>
<dbReference type="Pfam" id="PF12947">
    <property type="entry name" value="EGF_3"/>
    <property type="match status" value="1"/>
</dbReference>
<evidence type="ECO:0000259" key="10">
    <source>
        <dbReference type="PROSITE" id="PS50026"/>
    </source>
</evidence>
<dbReference type="Pfam" id="PF00084">
    <property type="entry name" value="Sushi"/>
    <property type="match status" value="1"/>
</dbReference>
<dbReference type="InterPro" id="IPR000884">
    <property type="entry name" value="TSP1_rpt"/>
</dbReference>
<dbReference type="InterPro" id="IPR024731">
    <property type="entry name" value="NELL2-like_EGF"/>
</dbReference>
<dbReference type="Gene3D" id="2.10.70.10">
    <property type="entry name" value="Complement Module, domain 1"/>
    <property type="match status" value="1"/>
</dbReference>
<dbReference type="Gene3D" id="2.20.100.10">
    <property type="entry name" value="Thrombospondin type-1 (TSP1) repeat"/>
    <property type="match status" value="2"/>
</dbReference>
<dbReference type="EMBL" id="GG666531">
    <property type="protein sequence ID" value="EEN58393.1"/>
    <property type="molecule type" value="Genomic_DNA"/>
</dbReference>
<evidence type="ECO:0000256" key="1">
    <source>
        <dbReference type="ARBA" id="ARBA00004613"/>
    </source>
</evidence>
<dbReference type="SMART" id="SM00179">
    <property type="entry name" value="EGF_CA"/>
    <property type="match status" value="2"/>
</dbReference>
<protein>
    <recommendedName>
        <fullName evidence="10">EGF-like domain-containing protein</fullName>
    </recommendedName>
</protein>
<dbReference type="Pfam" id="PF00090">
    <property type="entry name" value="TSP_1"/>
    <property type="match status" value="2"/>
</dbReference>
<dbReference type="SMART" id="SM00181">
    <property type="entry name" value="EGF"/>
    <property type="match status" value="2"/>
</dbReference>
<gene>
    <name evidence="11" type="ORF">BRAFLDRAFT_63538</name>
</gene>
<dbReference type="GO" id="GO:0005509">
    <property type="term" value="F:calcium ion binding"/>
    <property type="evidence" value="ECO:0007669"/>
    <property type="project" value="InterPro"/>
</dbReference>
<dbReference type="InterPro" id="IPR000152">
    <property type="entry name" value="EGF-type_Asp/Asn_hydroxyl_site"/>
</dbReference>
<dbReference type="PROSITE" id="PS01186">
    <property type="entry name" value="EGF_2"/>
    <property type="match status" value="2"/>
</dbReference>
<dbReference type="eggNOG" id="KOG4475">
    <property type="taxonomic scope" value="Eukaryota"/>
</dbReference>
<evidence type="ECO:0000256" key="5">
    <source>
        <dbReference type="ARBA" id="ARBA00022737"/>
    </source>
</evidence>
<dbReference type="PANTHER" id="PTHR24040">
    <property type="entry name" value="LAMININ G-LIKE DOMAIN-CONTAINING PROTEIN"/>
    <property type="match status" value="1"/>
</dbReference>
<dbReference type="InterPro" id="IPR000436">
    <property type="entry name" value="Sushi_SCR_CCP_dom"/>
</dbReference>
<organism>
    <name type="scientific">Branchiostoma floridae</name>
    <name type="common">Florida lancelet</name>
    <name type="synonym">Amphioxus</name>
    <dbReference type="NCBI Taxonomy" id="7739"/>
    <lineage>
        <taxon>Eukaryota</taxon>
        <taxon>Metazoa</taxon>
        <taxon>Chordata</taxon>
        <taxon>Cephalochordata</taxon>
        <taxon>Leptocardii</taxon>
        <taxon>Amphioxiformes</taxon>
        <taxon>Branchiostomatidae</taxon>
        <taxon>Branchiostoma</taxon>
    </lineage>
</organism>
<dbReference type="SMART" id="SM00209">
    <property type="entry name" value="TSP1"/>
    <property type="match status" value="2"/>
</dbReference>
<dbReference type="FunFam" id="2.10.25.10:FF:000038">
    <property type="entry name" value="Fibrillin 2"/>
    <property type="match status" value="1"/>
</dbReference>
<dbReference type="Pfam" id="PF14670">
    <property type="entry name" value="FXa_inhibition"/>
    <property type="match status" value="1"/>
</dbReference>
<dbReference type="InterPro" id="IPR000742">
    <property type="entry name" value="EGF"/>
</dbReference>
<dbReference type="InterPro" id="IPR051145">
    <property type="entry name" value="GAS-SHBG-PROS"/>
</dbReference>
<evidence type="ECO:0000313" key="11">
    <source>
        <dbReference type="EMBL" id="EEN58393.1"/>
    </source>
</evidence>
<dbReference type="PROSITE" id="PS01187">
    <property type="entry name" value="EGF_CA"/>
    <property type="match status" value="1"/>
</dbReference>
<dbReference type="InterPro" id="IPR036383">
    <property type="entry name" value="TSP1_rpt_sf"/>
</dbReference>